<dbReference type="PANTHER" id="PTHR43839">
    <property type="entry name" value="OPPC IN A BINDING PROTEIN-DEPENDENT TRANSPORT SYSTEM"/>
    <property type="match status" value="1"/>
</dbReference>
<evidence type="ECO:0000256" key="2">
    <source>
        <dbReference type="ARBA" id="ARBA00022448"/>
    </source>
</evidence>
<feature type="transmembrane region" description="Helical" evidence="6">
    <location>
        <begin position="219"/>
        <end position="240"/>
    </location>
</feature>
<proteinExistence type="inferred from homology"/>
<dbReference type="Proteomes" id="UP001238088">
    <property type="component" value="Unassembled WGS sequence"/>
</dbReference>
<dbReference type="SUPFAM" id="SSF161098">
    <property type="entry name" value="MetI-like"/>
    <property type="match status" value="1"/>
</dbReference>
<keyword evidence="3 6" id="KW-0812">Transmembrane</keyword>
<dbReference type="PANTHER" id="PTHR43839:SF3">
    <property type="entry name" value="OLIGOPEPTIDE ABC TRANSPORTER, PERMEASE PROTEIN"/>
    <property type="match status" value="1"/>
</dbReference>
<name>A0ABU0ANH4_9BACI</name>
<reference evidence="8 9" key="1">
    <citation type="submission" date="2023-07" db="EMBL/GenBank/DDBJ databases">
        <title>Genomic Encyclopedia of Type Strains, Phase IV (KMG-IV): sequencing the most valuable type-strain genomes for metagenomic binning, comparative biology and taxonomic classification.</title>
        <authorList>
            <person name="Goeker M."/>
        </authorList>
    </citation>
    <scope>NUCLEOTIDE SEQUENCE [LARGE SCALE GENOMIC DNA]</scope>
    <source>
        <strain evidence="8 9">DSM 23494</strain>
    </source>
</reference>
<evidence type="ECO:0000313" key="8">
    <source>
        <dbReference type="EMBL" id="MDQ0271953.1"/>
    </source>
</evidence>
<dbReference type="InterPro" id="IPR035906">
    <property type="entry name" value="MetI-like_sf"/>
</dbReference>
<dbReference type="EMBL" id="JAUSUB010000018">
    <property type="protein sequence ID" value="MDQ0271953.1"/>
    <property type="molecule type" value="Genomic_DNA"/>
</dbReference>
<feature type="transmembrane region" description="Helical" evidence="6">
    <location>
        <begin position="5"/>
        <end position="25"/>
    </location>
</feature>
<keyword evidence="2 6" id="KW-0813">Transport</keyword>
<keyword evidence="9" id="KW-1185">Reference proteome</keyword>
<keyword evidence="5 6" id="KW-0472">Membrane</keyword>
<dbReference type="Pfam" id="PF00528">
    <property type="entry name" value="BPD_transp_1"/>
    <property type="match status" value="1"/>
</dbReference>
<feature type="transmembrane region" description="Helical" evidence="6">
    <location>
        <begin position="113"/>
        <end position="137"/>
    </location>
</feature>
<comment type="caution">
    <text evidence="8">The sequence shown here is derived from an EMBL/GenBank/DDBJ whole genome shotgun (WGS) entry which is preliminary data.</text>
</comment>
<accession>A0ABU0ANH4</accession>
<dbReference type="Gene3D" id="1.10.3720.10">
    <property type="entry name" value="MetI-like"/>
    <property type="match status" value="1"/>
</dbReference>
<dbReference type="PROSITE" id="PS50928">
    <property type="entry name" value="ABC_TM1"/>
    <property type="match status" value="1"/>
</dbReference>
<evidence type="ECO:0000256" key="6">
    <source>
        <dbReference type="RuleBase" id="RU363032"/>
    </source>
</evidence>
<feature type="domain" description="ABC transmembrane type-1" evidence="7">
    <location>
        <begin position="75"/>
        <end position="283"/>
    </location>
</feature>
<dbReference type="RefSeq" id="WP_307477269.1">
    <property type="nucleotide sequence ID" value="NZ_JAUSUB010000018.1"/>
</dbReference>
<feature type="transmembrane region" description="Helical" evidence="6">
    <location>
        <begin position="260"/>
        <end position="282"/>
    </location>
</feature>
<evidence type="ECO:0000256" key="5">
    <source>
        <dbReference type="ARBA" id="ARBA00023136"/>
    </source>
</evidence>
<evidence type="ECO:0000259" key="7">
    <source>
        <dbReference type="PROSITE" id="PS50928"/>
    </source>
</evidence>
<evidence type="ECO:0000256" key="3">
    <source>
        <dbReference type="ARBA" id="ARBA00022692"/>
    </source>
</evidence>
<keyword evidence="4 6" id="KW-1133">Transmembrane helix</keyword>
<protein>
    <submittedName>
        <fullName evidence="8">Peptide/nickel transport system permease protein</fullName>
    </submittedName>
</protein>
<sequence>MNKYLLNGLFMVLILLIITFAGPYLPFIDHELNGERIVFPEGGGIGVAPFPPSEDFLLGSDREGRDMLSLIIMGAKDTFKLVILIVLIRYAVAVPLGLLGTSNKGFFPWLLRWWNQLFSGFPVIISAALILCLPPLLYHEHRLVLVILILALIEVGRVGLLVQKQSHQISQKSFVEAGITIGVKPGKMIAHYYLPNLLPDVIVNFFSDAARVIMLIGQLAILNIFISFDVFFAPGLGFMFENTSLDWASLIKDARKDAYLAFWIPFFPMLAIVIGAFTFNLLGEGLRKHFNRHLPS</sequence>
<gene>
    <name evidence="8" type="ORF">J2S17_003841</name>
</gene>
<evidence type="ECO:0000313" key="9">
    <source>
        <dbReference type="Proteomes" id="UP001238088"/>
    </source>
</evidence>
<dbReference type="InterPro" id="IPR000515">
    <property type="entry name" value="MetI-like"/>
</dbReference>
<feature type="transmembrane region" description="Helical" evidence="6">
    <location>
        <begin position="81"/>
        <end position="101"/>
    </location>
</feature>
<feature type="transmembrane region" description="Helical" evidence="6">
    <location>
        <begin position="143"/>
        <end position="162"/>
    </location>
</feature>
<evidence type="ECO:0000256" key="4">
    <source>
        <dbReference type="ARBA" id="ARBA00022989"/>
    </source>
</evidence>
<organism evidence="8 9">
    <name type="scientific">Cytobacillus purgationiresistens</name>
    <dbReference type="NCBI Taxonomy" id="863449"/>
    <lineage>
        <taxon>Bacteria</taxon>
        <taxon>Bacillati</taxon>
        <taxon>Bacillota</taxon>
        <taxon>Bacilli</taxon>
        <taxon>Bacillales</taxon>
        <taxon>Bacillaceae</taxon>
        <taxon>Cytobacillus</taxon>
    </lineage>
</organism>
<comment type="similarity">
    <text evidence="6">Belongs to the binding-protein-dependent transport system permease family.</text>
</comment>
<comment type="subcellular location">
    <subcellularLocation>
        <location evidence="6">Cell membrane</location>
        <topology evidence="6">Multi-pass membrane protein</topology>
    </subcellularLocation>
    <subcellularLocation>
        <location evidence="1">Membrane</location>
        <topology evidence="1">Multi-pass membrane protein</topology>
    </subcellularLocation>
</comment>
<evidence type="ECO:0000256" key="1">
    <source>
        <dbReference type="ARBA" id="ARBA00004141"/>
    </source>
</evidence>